<dbReference type="InterPro" id="IPR016191">
    <property type="entry name" value="Ribonuclease/ribotoxin"/>
</dbReference>
<name>A0A7H0IGC0_9ACTN</name>
<reference evidence="3 4" key="1">
    <citation type="submission" date="2020-08" db="EMBL/GenBank/DDBJ databases">
        <title>A novel species.</title>
        <authorList>
            <person name="Gao J."/>
        </authorList>
    </citation>
    <scope>NUCLEOTIDE SEQUENCE [LARGE SCALE GENOMIC DNA]</scope>
    <source>
        <strain evidence="3 4">CRXT-G-22</strain>
    </source>
</reference>
<dbReference type="GO" id="GO:0016787">
    <property type="term" value="F:hydrolase activity"/>
    <property type="evidence" value="ECO:0007669"/>
    <property type="project" value="UniProtKB-KW"/>
</dbReference>
<dbReference type="Proteomes" id="UP000516052">
    <property type="component" value="Chromosome"/>
</dbReference>
<dbReference type="SUPFAM" id="SSF53933">
    <property type="entry name" value="Microbial ribonucleases"/>
    <property type="match status" value="1"/>
</dbReference>
<organism evidence="3 4">
    <name type="scientific">Streptomyces roseirectus</name>
    <dbReference type="NCBI Taxonomy" id="2768066"/>
    <lineage>
        <taxon>Bacteria</taxon>
        <taxon>Bacillati</taxon>
        <taxon>Actinomycetota</taxon>
        <taxon>Actinomycetes</taxon>
        <taxon>Kitasatosporales</taxon>
        <taxon>Streptomycetaceae</taxon>
        <taxon>Streptomyces</taxon>
    </lineage>
</organism>
<evidence type="ECO:0000313" key="3">
    <source>
        <dbReference type="EMBL" id="QNP71836.1"/>
    </source>
</evidence>
<protein>
    <submittedName>
        <fullName evidence="3">Uncharacterized protein</fullName>
    </submittedName>
</protein>
<evidence type="ECO:0000256" key="2">
    <source>
        <dbReference type="ARBA" id="ARBA00022801"/>
    </source>
</evidence>
<accession>A0A7H0IGC0</accession>
<dbReference type="GO" id="GO:0003723">
    <property type="term" value="F:RNA binding"/>
    <property type="evidence" value="ECO:0007669"/>
    <property type="project" value="InterPro"/>
</dbReference>
<dbReference type="Gene3D" id="3.10.450.30">
    <property type="entry name" value="Microbial ribonucleases"/>
    <property type="match status" value="1"/>
</dbReference>
<keyword evidence="2" id="KW-0378">Hydrolase</keyword>
<dbReference type="RefSeq" id="WP_187748796.1">
    <property type="nucleotide sequence ID" value="NZ_CP060828.1"/>
</dbReference>
<dbReference type="EMBL" id="CP060828">
    <property type="protein sequence ID" value="QNP71836.1"/>
    <property type="molecule type" value="Genomic_DNA"/>
</dbReference>
<dbReference type="KEGG" id="sroi:IAG44_22085"/>
<keyword evidence="1" id="KW-0540">Nuclease</keyword>
<evidence type="ECO:0000256" key="1">
    <source>
        <dbReference type="ARBA" id="ARBA00022722"/>
    </source>
</evidence>
<dbReference type="GO" id="GO:0004540">
    <property type="term" value="F:RNA nuclease activity"/>
    <property type="evidence" value="ECO:0007669"/>
    <property type="project" value="InterPro"/>
</dbReference>
<sequence>MHPTPVETPRTPRTIWRHDRRYLALFLLLATLFTGALQATPALQPTASAAVSGNINGTTNPPNGLGFVNAINYWSGRGWPNLAANRTDDRILCNLQPARGGCVNTRQFIDGGGRYADRDGQLRRYLLGGGSGAPVCAAHGSTPCTGGPNVGTWIGFFHEYDVEWRDTRRGDRGRLRIVRVHGGPNDGDTFVTTDHYSNFTYVGPRF</sequence>
<gene>
    <name evidence="3" type="ORF">IAG44_22085</name>
</gene>
<keyword evidence="4" id="KW-1185">Reference proteome</keyword>
<evidence type="ECO:0000313" key="4">
    <source>
        <dbReference type="Proteomes" id="UP000516052"/>
    </source>
</evidence>
<dbReference type="AlphaFoldDB" id="A0A7H0IGC0"/>
<proteinExistence type="predicted"/>